<reference evidence="2 4" key="3">
    <citation type="submission" date="2018-08" db="EMBL/GenBank/DDBJ databases">
        <title>A genome reference for cultivated species of the human gut microbiota.</title>
        <authorList>
            <person name="Zou Y."/>
            <person name="Xue W."/>
            <person name="Luo G."/>
        </authorList>
    </citation>
    <scope>NUCLEOTIDE SEQUENCE [LARGE SCALE GENOMIC DNA]</scope>
    <source>
        <strain evidence="2 4">OM02-6</strain>
    </source>
</reference>
<organism evidence="1 3">
    <name type="scientific">Thomasclavelia spiroformis</name>
    <dbReference type="NCBI Taxonomy" id="29348"/>
    <lineage>
        <taxon>Bacteria</taxon>
        <taxon>Bacillati</taxon>
        <taxon>Bacillota</taxon>
        <taxon>Erysipelotrichia</taxon>
        <taxon>Erysipelotrichales</taxon>
        <taxon>Coprobacillaceae</taxon>
        <taxon>Thomasclavelia</taxon>
    </lineage>
</organism>
<dbReference type="Proteomes" id="UP000261087">
    <property type="component" value="Unassembled WGS sequence"/>
</dbReference>
<dbReference type="Proteomes" id="UP000196258">
    <property type="component" value="Unassembled WGS sequence"/>
</dbReference>
<gene>
    <name evidence="1" type="ORF">B5E91_12720</name>
    <name evidence="2" type="ORF">DXB31_12060</name>
</gene>
<dbReference type="EMBL" id="QSVF01000060">
    <property type="protein sequence ID" value="RGO06443.1"/>
    <property type="molecule type" value="Genomic_DNA"/>
</dbReference>
<evidence type="ECO:0000313" key="4">
    <source>
        <dbReference type="Proteomes" id="UP000261087"/>
    </source>
</evidence>
<sequence length="109" mass="12734">MANEIKIDESIQKYAEEFVPEIIRINRYLQLLTNLYETEFSFYKGEARKEIDTYKDELIKQVTDLSNNYSVLANNLITIVLEFLAMDSEAEAKINAFAQTINERSLESR</sequence>
<evidence type="ECO:0000313" key="1">
    <source>
        <dbReference type="EMBL" id="OUQ03368.1"/>
    </source>
</evidence>
<comment type="caution">
    <text evidence="1">The sequence shown here is derived from an EMBL/GenBank/DDBJ whole genome shotgun (WGS) entry which is preliminary data.</text>
</comment>
<evidence type="ECO:0000313" key="2">
    <source>
        <dbReference type="EMBL" id="RGO06443.1"/>
    </source>
</evidence>
<reference evidence="3" key="1">
    <citation type="submission" date="2017-04" db="EMBL/GenBank/DDBJ databases">
        <title>Function of individual gut microbiota members based on whole genome sequencing of pure cultures obtained from chicken caecum.</title>
        <authorList>
            <person name="Medvecky M."/>
            <person name="Cejkova D."/>
            <person name="Polansky O."/>
            <person name="Karasova D."/>
            <person name="Kubasova T."/>
            <person name="Cizek A."/>
            <person name="Rychlik I."/>
        </authorList>
    </citation>
    <scope>NUCLEOTIDE SEQUENCE [LARGE SCALE GENOMIC DNA]</scope>
    <source>
        <strain evidence="3">An149</strain>
    </source>
</reference>
<dbReference type="RefSeq" id="WP_087258386.1">
    <property type="nucleotide sequence ID" value="NZ_CALURN010000013.1"/>
</dbReference>
<proteinExistence type="predicted"/>
<accession>A0A1Y4QDQ7</accession>
<name>A0A1Y4QDQ7_9FIRM</name>
<dbReference type="AlphaFoldDB" id="A0A1Y4QDQ7"/>
<dbReference type="EMBL" id="NFLB01000020">
    <property type="protein sequence ID" value="OUQ03368.1"/>
    <property type="molecule type" value="Genomic_DNA"/>
</dbReference>
<protein>
    <submittedName>
        <fullName evidence="1">Uncharacterized protein</fullName>
    </submittedName>
</protein>
<reference evidence="1" key="2">
    <citation type="journal article" date="2018" name="BMC Genomics">
        <title>Whole genome sequencing and function prediction of 133 gut anaerobes isolated from chicken caecum in pure cultures.</title>
        <authorList>
            <person name="Medvecky M."/>
            <person name="Cejkova D."/>
            <person name="Polansky O."/>
            <person name="Karasova D."/>
            <person name="Kubasova T."/>
            <person name="Cizek A."/>
            <person name="Rychlik I."/>
        </authorList>
    </citation>
    <scope>NUCLEOTIDE SEQUENCE</scope>
    <source>
        <strain evidence="1">An149</strain>
    </source>
</reference>
<evidence type="ECO:0000313" key="3">
    <source>
        <dbReference type="Proteomes" id="UP000196258"/>
    </source>
</evidence>